<keyword evidence="4" id="KW-1185">Reference proteome</keyword>
<dbReference type="Pfam" id="PF13602">
    <property type="entry name" value="ADH_zinc_N_2"/>
    <property type="match status" value="1"/>
</dbReference>
<proteinExistence type="predicted"/>
<organism evidence="3 4">
    <name type="scientific">Agromyces soli</name>
    <dbReference type="NCBI Taxonomy" id="659012"/>
    <lineage>
        <taxon>Bacteria</taxon>
        <taxon>Bacillati</taxon>
        <taxon>Actinomycetota</taxon>
        <taxon>Actinomycetes</taxon>
        <taxon>Micrococcales</taxon>
        <taxon>Microbacteriaceae</taxon>
        <taxon>Agromyces</taxon>
    </lineage>
</organism>
<dbReference type="Proteomes" id="UP000831304">
    <property type="component" value="Chromosome"/>
</dbReference>
<feature type="domain" description="Enoyl reductase (ER)" evidence="2">
    <location>
        <begin position="10"/>
        <end position="326"/>
    </location>
</feature>
<feature type="compositionally biased region" description="Polar residues" evidence="1">
    <location>
        <begin position="338"/>
        <end position="347"/>
    </location>
</feature>
<dbReference type="SMART" id="SM00829">
    <property type="entry name" value="PKS_ER"/>
    <property type="match status" value="1"/>
</dbReference>
<evidence type="ECO:0000313" key="3">
    <source>
        <dbReference type="EMBL" id="UOE26172.1"/>
    </source>
</evidence>
<dbReference type="SUPFAM" id="SSF51735">
    <property type="entry name" value="NAD(P)-binding Rossmann-fold domains"/>
    <property type="match status" value="1"/>
</dbReference>
<evidence type="ECO:0000259" key="2">
    <source>
        <dbReference type="SMART" id="SM00829"/>
    </source>
</evidence>
<gene>
    <name evidence="3" type="ORF">MTP13_18000</name>
</gene>
<accession>A0ABY4ASK2</accession>
<dbReference type="Pfam" id="PF08240">
    <property type="entry name" value="ADH_N"/>
    <property type="match status" value="1"/>
</dbReference>
<feature type="region of interest" description="Disordered" evidence="1">
    <location>
        <begin position="325"/>
        <end position="347"/>
    </location>
</feature>
<dbReference type="RefSeq" id="WP_243569008.1">
    <property type="nucleotide sequence ID" value="NZ_BAAARD010000006.1"/>
</dbReference>
<dbReference type="InterPro" id="IPR020843">
    <property type="entry name" value="ER"/>
</dbReference>
<evidence type="ECO:0000256" key="1">
    <source>
        <dbReference type="SAM" id="MobiDB-lite"/>
    </source>
</evidence>
<name>A0ABY4ASK2_9MICO</name>
<dbReference type="Gene3D" id="3.40.50.720">
    <property type="entry name" value="NAD(P)-binding Rossmann-like Domain"/>
    <property type="match status" value="1"/>
</dbReference>
<sequence length="347" mass="35801">MRAVVVERYGPPEVARIVEQPDPVPGPGQVLVRVEASTVNSGDARIRAGRFPEGFGPVARLAFGFRGPRRPVLGNVVSGVIVAVGPAPRGRAAARLADTPAARLAVGDRVCGMTGVAMGAHAELVAIARGKLALIPAEVSFEDAAGVLFGGSTALHYLTDKGGIRAGHRVLVIGASGAVGTSAVQLAKHVGAHVTAITSARNAALASELGADRVVDYRAMPPEELDERFDLVLDTVGALSPATGRPLLADGGRLLLVVASLVETITARGPVKTGPAPERAEGFATLLGLIAEGRLRVVHEPALPLDRIAEAYALVDSGRKVGNLVVHPQPASARRDSTQQTPERTPS</sequence>
<dbReference type="PANTHER" id="PTHR44013:SF1">
    <property type="entry name" value="ZINC-TYPE ALCOHOL DEHYDROGENASE-LIKE PROTEIN C16A3.02C"/>
    <property type="match status" value="1"/>
</dbReference>
<dbReference type="InterPro" id="IPR011032">
    <property type="entry name" value="GroES-like_sf"/>
</dbReference>
<dbReference type="CDD" id="cd08267">
    <property type="entry name" value="MDR1"/>
    <property type="match status" value="1"/>
</dbReference>
<dbReference type="InterPro" id="IPR052733">
    <property type="entry name" value="Chloroplast_QOR"/>
</dbReference>
<dbReference type="InterPro" id="IPR036291">
    <property type="entry name" value="NAD(P)-bd_dom_sf"/>
</dbReference>
<dbReference type="Gene3D" id="3.90.180.10">
    <property type="entry name" value="Medium-chain alcohol dehydrogenases, catalytic domain"/>
    <property type="match status" value="1"/>
</dbReference>
<protein>
    <submittedName>
        <fullName evidence="3">NAD(P)-dependent alcohol dehydrogenase</fullName>
    </submittedName>
</protein>
<dbReference type="SUPFAM" id="SSF50129">
    <property type="entry name" value="GroES-like"/>
    <property type="match status" value="1"/>
</dbReference>
<dbReference type="PANTHER" id="PTHR44013">
    <property type="entry name" value="ZINC-TYPE ALCOHOL DEHYDROGENASE-LIKE PROTEIN C16A3.02C"/>
    <property type="match status" value="1"/>
</dbReference>
<dbReference type="EMBL" id="CP094533">
    <property type="protein sequence ID" value="UOE26172.1"/>
    <property type="molecule type" value="Genomic_DNA"/>
</dbReference>
<dbReference type="InterPro" id="IPR013154">
    <property type="entry name" value="ADH-like_N"/>
</dbReference>
<evidence type="ECO:0000313" key="4">
    <source>
        <dbReference type="Proteomes" id="UP000831304"/>
    </source>
</evidence>
<reference evidence="3 4" key="1">
    <citation type="submission" date="2022-03" db="EMBL/GenBank/DDBJ databases">
        <title>Agromyces sp. isolated from the gut of P. brevitarsis seulensis larvae.</title>
        <authorList>
            <person name="Won M."/>
            <person name="Kwon S.-W."/>
        </authorList>
    </citation>
    <scope>NUCLEOTIDE SEQUENCE [LARGE SCALE GENOMIC DNA]</scope>
    <source>
        <strain evidence="3 4">KACC 16215</strain>
    </source>
</reference>